<dbReference type="InterPro" id="IPR014748">
    <property type="entry name" value="Enoyl-CoA_hydra_C"/>
</dbReference>
<dbReference type="InterPro" id="IPR029045">
    <property type="entry name" value="ClpP/crotonase-like_dom_sf"/>
</dbReference>
<dbReference type="InterPro" id="IPR051683">
    <property type="entry name" value="Enoyl-CoA_Hydratase/Isomerase"/>
</dbReference>
<comment type="similarity">
    <text evidence="1">Belongs to the enoyl-CoA hydratase/isomerase family.</text>
</comment>
<proteinExistence type="inferred from homology"/>
<dbReference type="Gene3D" id="1.10.12.10">
    <property type="entry name" value="Lyase 2-enoyl-coa Hydratase, Chain A, domain 2"/>
    <property type="match status" value="1"/>
</dbReference>
<dbReference type="PANTHER" id="PTHR42964">
    <property type="entry name" value="ENOYL-COA HYDRATASE"/>
    <property type="match status" value="1"/>
</dbReference>
<feature type="non-terminal residue" evidence="2">
    <location>
        <position position="1"/>
    </location>
</feature>
<dbReference type="InterPro" id="IPR001753">
    <property type="entry name" value="Enoyl-CoA_hydra/iso"/>
</dbReference>
<accession>A0A2W5Z7T0</accession>
<evidence type="ECO:0000256" key="1">
    <source>
        <dbReference type="ARBA" id="ARBA00005254"/>
    </source>
</evidence>
<evidence type="ECO:0000313" key="2">
    <source>
        <dbReference type="EMBL" id="PZR78915.1"/>
    </source>
</evidence>
<evidence type="ECO:0000313" key="3">
    <source>
        <dbReference type="Proteomes" id="UP000248724"/>
    </source>
</evidence>
<sequence length="199" mass="20300">AFCAGADLKAARGGMDHDRGMGLDLPALLTKVADSPKPVIARIAGHCMGGGVGLAAACDLSVAADDVRFGFTEVRIGVAPAIISVVCLAKLRRGDAMELFLTGERVSAARAAEVGLINRAVPRPSLAAEVSRIAGAVMAGGPGALGAAKRLVNEVPSMPTTEAFRYTAALSAELFGSAEASEGMAAFREKRPADWAPGR</sequence>
<dbReference type="PANTHER" id="PTHR42964:SF1">
    <property type="entry name" value="POLYKETIDE BIOSYNTHESIS ENOYL-COA HYDRATASE PKSH-RELATED"/>
    <property type="match status" value="1"/>
</dbReference>
<comment type="caution">
    <text evidence="2">The sequence shown here is derived from an EMBL/GenBank/DDBJ whole genome shotgun (WGS) entry which is preliminary data.</text>
</comment>
<dbReference type="CDD" id="cd06558">
    <property type="entry name" value="crotonase-like"/>
    <property type="match status" value="1"/>
</dbReference>
<dbReference type="Pfam" id="PF00378">
    <property type="entry name" value="ECH_1"/>
    <property type="match status" value="1"/>
</dbReference>
<dbReference type="GO" id="GO:0003824">
    <property type="term" value="F:catalytic activity"/>
    <property type="evidence" value="ECO:0007669"/>
    <property type="project" value="UniProtKB-ARBA"/>
</dbReference>
<dbReference type="Proteomes" id="UP000248724">
    <property type="component" value="Unassembled WGS sequence"/>
</dbReference>
<dbReference type="SUPFAM" id="SSF52096">
    <property type="entry name" value="ClpP/crotonase"/>
    <property type="match status" value="1"/>
</dbReference>
<dbReference type="Gene3D" id="3.90.226.10">
    <property type="entry name" value="2-enoyl-CoA Hydratase, Chain A, domain 1"/>
    <property type="match status" value="1"/>
</dbReference>
<organism evidence="2 3">
    <name type="scientific">Candidatus Aeolococcus gillhamiae</name>
    <dbReference type="NCBI Taxonomy" id="3127015"/>
    <lineage>
        <taxon>Bacteria</taxon>
        <taxon>Bacillati</taxon>
        <taxon>Candidatus Dormiibacterota</taxon>
        <taxon>Candidatus Dormibacteria</taxon>
        <taxon>Candidatus Aeolococcales</taxon>
        <taxon>Candidatus Aeolococcaceae</taxon>
        <taxon>Candidatus Aeolococcus</taxon>
    </lineage>
</organism>
<name>A0A2W5Z7T0_9BACT</name>
<reference evidence="2 3" key="1">
    <citation type="journal article" date="2017" name="Nature">
        <title>Atmospheric trace gases support primary production in Antarctic desert surface soil.</title>
        <authorList>
            <person name="Ji M."/>
            <person name="Greening C."/>
            <person name="Vanwonterghem I."/>
            <person name="Carere C.R."/>
            <person name="Bay S.K."/>
            <person name="Steen J.A."/>
            <person name="Montgomery K."/>
            <person name="Lines T."/>
            <person name="Beardall J."/>
            <person name="van Dorst J."/>
            <person name="Snape I."/>
            <person name="Stott M.B."/>
            <person name="Hugenholtz P."/>
            <person name="Ferrari B.C."/>
        </authorList>
    </citation>
    <scope>NUCLEOTIDE SEQUENCE [LARGE SCALE GENOMIC DNA]</scope>
    <source>
        <strain evidence="2">RRmetagenome_bin12</strain>
    </source>
</reference>
<dbReference type="AlphaFoldDB" id="A0A2W5Z7T0"/>
<protein>
    <submittedName>
        <fullName evidence="2">Enoyl-CoA hydratase</fullName>
    </submittedName>
</protein>
<dbReference type="EMBL" id="QHBU01000233">
    <property type="protein sequence ID" value="PZR78915.1"/>
    <property type="molecule type" value="Genomic_DNA"/>
</dbReference>
<gene>
    <name evidence="2" type="ORF">DLM65_11840</name>
</gene>